<dbReference type="GO" id="GO:0046872">
    <property type="term" value="F:metal ion binding"/>
    <property type="evidence" value="ECO:0007669"/>
    <property type="project" value="UniProtKB-KW"/>
</dbReference>
<name>R7QE79_CHOCR</name>
<dbReference type="OrthoDB" id="6407410at2759"/>
<reference evidence="7" key="1">
    <citation type="journal article" date="2013" name="Proc. Natl. Acad. Sci. U.S.A.">
        <title>Genome structure and metabolic features in the red seaweed Chondrus crispus shed light on evolution of the Archaeplastida.</title>
        <authorList>
            <person name="Collen J."/>
            <person name="Porcel B."/>
            <person name="Carre W."/>
            <person name="Ball S.G."/>
            <person name="Chaparro C."/>
            <person name="Tonon T."/>
            <person name="Barbeyron T."/>
            <person name="Michel G."/>
            <person name="Noel B."/>
            <person name="Valentin K."/>
            <person name="Elias M."/>
            <person name="Artiguenave F."/>
            <person name="Arun A."/>
            <person name="Aury J.M."/>
            <person name="Barbosa-Neto J.F."/>
            <person name="Bothwell J.H."/>
            <person name="Bouget F.Y."/>
            <person name="Brillet L."/>
            <person name="Cabello-Hurtado F."/>
            <person name="Capella-Gutierrez S."/>
            <person name="Charrier B."/>
            <person name="Cladiere L."/>
            <person name="Cock J.M."/>
            <person name="Coelho S.M."/>
            <person name="Colleoni C."/>
            <person name="Czjzek M."/>
            <person name="Da Silva C."/>
            <person name="Delage L."/>
            <person name="Denoeud F."/>
            <person name="Deschamps P."/>
            <person name="Dittami S.M."/>
            <person name="Gabaldon T."/>
            <person name="Gachon C.M."/>
            <person name="Groisillier A."/>
            <person name="Herve C."/>
            <person name="Jabbari K."/>
            <person name="Katinka M."/>
            <person name="Kloareg B."/>
            <person name="Kowalczyk N."/>
            <person name="Labadie K."/>
            <person name="Leblanc C."/>
            <person name="Lopez P.J."/>
            <person name="McLachlan D.H."/>
            <person name="Meslet-Cladiere L."/>
            <person name="Moustafa A."/>
            <person name="Nehr Z."/>
            <person name="Nyvall Collen P."/>
            <person name="Panaud O."/>
            <person name="Partensky F."/>
            <person name="Poulain J."/>
            <person name="Rensing S.A."/>
            <person name="Rousvoal S."/>
            <person name="Samson G."/>
            <person name="Symeonidi A."/>
            <person name="Weissenbach J."/>
            <person name="Zambounis A."/>
            <person name="Wincker P."/>
            <person name="Boyen C."/>
        </authorList>
    </citation>
    <scope>NUCLEOTIDE SEQUENCE [LARGE SCALE GENOMIC DNA]</scope>
    <source>
        <strain evidence="7">cv. Stackhouse</strain>
    </source>
</reference>
<evidence type="ECO:0000313" key="7">
    <source>
        <dbReference type="Proteomes" id="UP000012073"/>
    </source>
</evidence>
<organism evidence="6 7">
    <name type="scientific">Chondrus crispus</name>
    <name type="common">Carrageen Irish moss</name>
    <name type="synonym">Polymorpha crispa</name>
    <dbReference type="NCBI Taxonomy" id="2769"/>
    <lineage>
        <taxon>Eukaryota</taxon>
        <taxon>Rhodophyta</taxon>
        <taxon>Florideophyceae</taxon>
        <taxon>Rhodymeniophycidae</taxon>
        <taxon>Gigartinales</taxon>
        <taxon>Gigartinaceae</taxon>
        <taxon>Chondrus</taxon>
    </lineage>
</organism>
<dbReference type="AlphaFoldDB" id="R7QE79"/>
<evidence type="ECO:0000259" key="5">
    <source>
        <dbReference type="PROSITE" id="PS51792"/>
    </source>
</evidence>
<dbReference type="OMA" id="SSRIYGC"/>
<keyword evidence="7" id="KW-1185">Reference proteome</keyword>
<evidence type="ECO:0000256" key="3">
    <source>
        <dbReference type="ARBA" id="ARBA00022833"/>
    </source>
</evidence>
<dbReference type="PANTHER" id="PTHR13848">
    <property type="entry name" value="PROTEIN YIPPEE-LIKE CG15309-RELATED"/>
    <property type="match status" value="1"/>
</dbReference>
<dbReference type="Proteomes" id="UP000012073">
    <property type="component" value="Unassembled WGS sequence"/>
</dbReference>
<sequence length="112" mass="12878">MGRVFRKFLESKRVYSCHTCDAHLADEEHIISKSFQGRLGRAFLFESAINISRGPEESRVLMSGVYKVADICCKVCGALLGWEYLEAKEESQKYKEGRILLEKTRLTRTGNW</sequence>
<gene>
    <name evidence="6" type="ORF">CHC_T00008839001</name>
</gene>
<proteinExistence type="inferred from homology"/>
<comment type="similarity">
    <text evidence="1 4">Belongs to the yippee family.</text>
</comment>
<dbReference type="Gramene" id="CDF36384">
    <property type="protein sequence ID" value="CDF36384"/>
    <property type="gene ID" value="CHC_T00008839001"/>
</dbReference>
<dbReference type="EMBL" id="HG001775">
    <property type="protein sequence ID" value="CDF36384.1"/>
    <property type="molecule type" value="Genomic_DNA"/>
</dbReference>
<evidence type="ECO:0000313" key="6">
    <source>
        <dbReference type="EMBL" id="CDF36384.1"/>
    </source>
</evidence>
<protein>
    <recommendedName>
        <fullName evidence="4">Protein yippee-like</fullName>
    </recommendedName>
</protein>
<evidence type="ECO:0000256" key="1">
    <source>
        <dbReference type="ARBA" id="ARBA00005613"/>
    </source>
</evidence>
<dbReference type="STRING" id="2769.R7QE79"/>
<dbReference type="PhylomeDB" id="R7QE79"/>
<dbReference type="Pfam" id="PF03226">
    <property type="entry name" value="Yippee-Mis18"/>
    <property type="match status" value="1"/>
</dbReference>
<dbReference type="KEGG" id="ccp:CHC_T00008839001"/>
<feature type="domain" description="Yippee" evidence="5">
    <location>
        <begin position="13"/>
        <end position="110"/>
    </location>
</feature>
<accession>R7QE79</accession>
<keyword evidence="3" id="KW-0862">Zinc</keyword>
<dbReference type="InterPro" id="IPR004910">
    <property type="entry name" value="Yippee/Mis18/Cereblon"/>
</dbReference>
<dbReference type="RefSeq" id="XP_005716203.1">
    <property type="nucleotide sequence ID" value="XM_005716146.1"/>
</dbReference>
<keyword evidence="2" id="KW-0479">Metal-binding</keyword>
<evidence type="ECO:0000256" key="2">
    <source>
        <dbReference type="ARBA" id="ARBA00022723"/>
    </source>
</evidence>
<dbReference type="PROSITE" id="PS51792">
    <property type="entry name" value="YIPPEE"/>
    <property type="match status" value="1"/>
</dbReference>
<dbReference type="InterPro" id="IPR039058">
    <property type="entry name" value="Yippee_fam"/>
</dbReference>
<dbReference type="InterPro" id="IPR034751">
    <property type="entry name" value="Yippee"/>
</dbReference>
<dbReference type="GeneID" id="17323919"/>
<evidence type="ECO:0000256" key="4">
    <source>
        <dbReference type="RuleBase" id="RU110713"/>
    </source>
</evidence>